<reference evidence="1 2" key="1">
    <citation type="submission" date="2016-10" db="EMBL/GenBank/DDBJ databases">
        <authorList>
            <person name="Varghese N."/>
            <person name="Submissions S."/>
        </authorList>
    </citation>
    <scope>NUCLEOTIDE SEQUENCE [LARGE SCALE GENOMIC DNA]</scope>
    <source>
        <strain evidence="1 2">DSM 17997</strain>
    </source>
</reference>
<name>A0A1H3P6T8_9BACT</name>
<dbReference type="PROSITE" id="PS51257">
    <property type="entry name" value="PROKAR_LIPOPROTEIN"/>
    <property type="match status" value="1"/>
</dbReference>
<dbReference type="EMBL" id="FNQC01000004">
    <property type="protein sequence ID" value="SDY96826.1"/>
    <property type="molecule type" value="Genomic_DNA"/>
</dbReference>
<comment type="caution">
    <text evidence="1">The sequence shown here is derived from an EMBL/GenBank/DDBJ whole genome shotgun (WGS) entry which is preliminary data.</text>
</comment>
<evidence type="ECO:0008006" key="3">
    <source>
        <dbReference type="Google" id="ProtNLM"/>
    </source>
</evidence>
<proteinExistence type="predicted"/>
<evidence type="ECO:0000313" key="2">
    <source>
        <dbReference type="Proteomes" id="UP000199663"/>
    </source>
</evidence>
<protein>
    <recommendedName>
        <fullName evidence="3">Viral A-type inclusion protein</fullName>
    </recommendedName>
</protein>
<sequence>MNSSLKYLFFYFLFILFSSCSPNGEESNDLLKEEVIAIHDEVMPKMGELKSLHKEILLKIDLLKSDSSKNAADIQELQVLANNLDASFEGMFIWMRQFKSTYEGMNEEEITQYLLEQKKMVEKVNLDIKKNLAEAKSELDKS</sequence>
<dbReference type="Proteomes" id="UP000199663">
    <property type="component" value="Unassembled WGS sequence"/>
</dbReference>
<gene>
    <name evidence="1" type="ORF">SAMN05444412_10493</name>
</gene>
<evidence type="ECO:0000313" key="1">
    <source>
        <dbReference type="EMBL" id="SDY96826.1"/>
    </source>
</evidence>
<accession>A0A1H3P6T8</accession>
<keyword evidence="2" id="KW-1185">Reference proteome</keyword>
<dbReference type="RefSeq" id="WP_019599809.1">
    <property type="nucleotide sequence ID" value="NZ_FNQC01000004.1"/>
</dbReference>
<organism evidence="1 2">
    <name type="scientific">Rhodonellum ikkaensis</name>
    <dbReference type="NCBI Taxonomy" id="336829"/>
    <lineage>
        <taxon>Bacteria</taxon>
        <taxon>Pseudomonadati</taxon>
        <taxon>Bacteroidota</taxon>
        <taxon>Cytophagia</taxon>
        <taxon>Cytophagales</taxon>
        <taxon>Cytophagaceae</taxon>
        <taxon>Rhodonellum</taxon>
    </lineage>
</organism>